<dbReference type="EMBL" id="BJMM01000003">
    <property type="protein sequence ID" value="GEB48498.1"/>
    <property type="molecule type" value="Genomic_DNA"/>
</dbReference>
<feature type="region of interest" description="Disordered" evidence="1">
    <location>
        <begin position="1"/>
        <end position="39"/>
    </location>
</feature>
<feature type="compositionally biased region" description="Gly residues" evidence="1">
    <location>
        <begin position="24"/>
        <end position="37"/>
    </location>
</feature>
<reference evidence="2 3" key="1">
    <citation type="submission" date="2019-06" db="EMBL/GenBank/DDBJ databases">
        <title>Whole genome shotgun sequence of Streptomyces cacaoi subsp. cacaoi NBRC 12748.</title>
        <authorList>
            <person name="Hosoyama A."/>
            <person name="Uohara A."/>
            <person name="Ohji S."/>
            <person name="Ichikawa N."/>
        </authorList>
    </citation>
    <scope>NUCLEOTIDE SEQUENCE [LARGE SCALE GENOMIC DNA]</scope>
    <source>
        <strain evidence="2 3">NBRC 12748</strain>
    </source>
</reference>
<sequence length="68" mass="6972">MPGRRSPLPVHASVPKVRREDPRPGGGAGQGEGGGARAGAVPKAAIEYLKGCHTADTARHLETRTGFG</sequence>
<evidence type="ECO:0000256" key="1">
    <source>
        <dbReference type="SAM" id="MobiDB-lite"/>
    </source>
</evidence>
<evidence type="ECO:0000313" key="2">
    <source>
        <dbReference type="EMBL" id="GEB48498.1"/>
    </source>
</evidence>
<protein>
    <submittedName>
        <fullName evidence="2">Uncharacterized protein</fullName>
    </submittedName>
</protein>
<comment type="caution">
    <text evidence="2">The sequence shown here is derived from an EMBL/GenBank/DDBJ whole genome shotgun (WGS) entry which is preliminary data.</text>
</comment>
<organism evidence="2 3">
    <name type="scientific">Streptomyces cacaoi</name>
    <dbReference type="NCBI Taxonomy" id="1898"/>
    <lineage>
        <taxon>Bacteria</taxon>
        <taxon>Bacillati</taxon>
        <taxon>Actinomycetota</taxon>
        <taxon>Actinomycetes</taxon>
        <taxon>Kitasatosporales</taxon>
        <taxon>Streptomycetaceae</taxon>
        <taxon>Streptomyces</taxon>
    </lineage>
</organism>
<name>A0A4Y3QVQ1_STRCI</name>
<proteinExistence type="predicted"/>
<gene>
    <name evidence="2" type="ORF">SCA03_10490</name>
</gene>
<keyword evidence="3" id="KW-1185">Reference proteome</keyword>
<dbReference type="Proteomes" id="UP000319210">
    <property type="component" value="Unassembled WGS sequence"/>
</dbReference>
<accession>A0A4Y3QVQ1</accession>
<dbReference type="AlphaFoldDB" id="A0A4Y3QVQ1"/>
<evidence type="ECO:0000313" key="3">
    <source>
        <dbReference type="Proteomes" id="UP000319210"/>
    </source>
</evidence>